<feature type="domain" description="DNA2/NAM7 helicase-like C-terminal" evidence="14">
    <location>
        <begin position="694"/>
        <end position="915"/>
    </location>
</feature>
<protein>
    <recommendedName>
        <fullName evidence="3">RNA helicase</fullName>
        <ecNumber evidence="3">3.6.4.13</ecNumber>
    </recommendedName>
</protein>
<accession>G1KUK0</accession>
<evidence type="ECO:0000256" key="7">
    <source>
        <dbReference type="ARBA" id="ARBA00022806"/>
    </source>
</evidence>
<dbReference type="PANTHER" id="PTHR45418:SF1">
    <property type="entry name" value="CANCER_TESTIS ANTIGEN 55"/>
    <property type="match status" value="1"/>
</dbReference>
<feature type="region of interest" description="Disordered" evidence="12">
    <location>
        <begin position="89"/>
        <end position="113"/>
    </location>
</feature>
<dbReference type="GO" id="GO:0141008">
    <property type="term" value="P:transposable element silencing by mRNA destabilization"/>
    <property type="evidence" value="ECO:0007669"/>
    <property type="project" value="Ensembl"/>
</dbReference>
<dbReference type="Ensembl" id="ENSACAT00000018010.4">
    <property type="protein sequence ID" value="ENSACAP00000017664.3"/>
    <property type="gene ID" value="ENSACAG00000017938.4"/>
</dbReference>
<sequence>MPKATLKQAAEIGKAFAQYLKDTGRETFSDKEQLKTIYNQEFRNRNNARGPNFSSVLYSLLKSGNATINKNHVTFGRVKKKMTLTDQYWRPPKKAGDQLNQGPSADGGPPPRQFRVKERAEFVSKKNEIDIVSTCDIGNGKICVHVSPNKSVEIRIEVKNNGTSEVTLCKYRKTPKRREFTLKAAISPPVKIPPGAKYEILVCCLTQDYGFFPVTLKFEFMTEQNEHFVIGRFLSAVANTKLAEQLRPTSTYQPYQVKLHKPQFVTIEDGVPPNNFGKFELKLITPKFYKYPPDFKDLVKYLTEDSAPNNDTYDKVAQISNDLNTPLQFDNYSSKFCLLLHLEELQMEVDIRRYDMHDVPMVADRQLLVLNAPGVAENRPSVLRGDHLLATLAEEQGQHPIVQYKGYVHAVELDRLKLGFSEKLHSKFINNMKFNVTFTLNRVPLRIQHRAAELAQEKQLQNLLFPSLSYGKSLLSVNQRLNLYNPSIEKNNEQKKAVYQVVAGTSRPAPYLIFGPPGTGKTVTIVEAIKQVLHCIEGSHILACAPSNSASDLLCQLLKPHLEKRIMYRMNASSRDYGTIPEDIKPYCNWDKENKCPVFPKKEELLNYRIIITTLVTAGRLVSADFPPGHFSHVFIDESGYAVEPESLIAIAGILATMDPKSNPKGGQLVLAGDPMQLGPVLRSPLAIEHGLGLSLLERLMQQNSLYQKKDGNYNAQFVTKLLQNYRSHAAILKFPNDKFYDGELQEHGDHCITHSYCKWKELVQKGFPIIFHGVCGEDQREARSPSFFNTAEVVVLIDYLKKLLLEDQGKKGQSRILPKEIGVISPYRKQVEKIRHAIHLETELKNLYNIKDLKVGSVEEFQGQERRVVLISTVRSSNQYLGFDGEFNLGFLKNPKRFNVAVTRAKALLIIVGNPMTLAKDDYWAEFLKYCRENNAYRGYQYVENENDGDENDVLAAQLHSLSLNRGAADSVLGESHIQQQVEPEWRHEH</sequence>
<feature type="domain" description="Helicase MOV-10-like beta-barrel" evidence="17">
    <location>
        <begin position="354"/>
        <end position="438"/>
    </location>
</feature>
<evidence type="ECO:0000259" key="18">
    <source>
        <dbReference type="Pfam" id="PF21635"/>
    </source>
</evidence>
<dbReference type="KEGG" id="acs:100560253"/>
<dbReference type="OrthoDB" id="6513042at2759"/>
<keyword evidence="5" id="KW-0547">Nucleotide-binding</keyword>
<evidence type="ECO:0000256" key="10">
    <source>
        <dbReference type="ARBA" id="ARBA00023158"/>
    </source>
</evidence>
<reference evidence="19" key="3">
    <citation type="submission" date="2025-09" db="UniProtKB">
        <authorList>
            <consortium name="Ensembl"/>
        </authorList>
    </citation>
    <scope>IDENTIFICATION</scope>
</reference>
<dbReference type="FunFam" id="3.40.50.300:FF:000608">
    <property type="entry name" value="Mov10 RISC complex RNA helicase"/>
    <property type="match status" value="1"/>
</dbReference>
<evidence type="ECO:0000256" key="6">
    <source>
        <dbReference type="ARBA" id="ARBA00022801"/>
    </source>
</evidence>
<dbReference type="Pfam" id="PF21635">
    <property type="entry name" value="Mov-10_helical"/>
    <property type="match status" value="1"/>
</dbReference>
<dbReference type="Gene3D" id="3.40.50.300">
    <property type="entry name" value="P-loop containing nucleotide triphosphate hydrolases"/>
    <property type="match status" value="2"/>
</dbReference>
<reference evidence="19" key="2">
    <citation type="submission" date="2025-08" db="UniProtKB">
        <authorList>
            <consortium name="Ensembl"/>
        </authorList>
    </citation>
    <scope>IDENTIFICATION</scope>
</reference>
<dbReference type="EC" id="3.6.4.13" evidence="3"/>
<evidence type="ECO:0000259" key="14">
    <source>
        <dbReference type="Pfam" id="PF13087"/>
    </source>
</evidence>
<evidence type="ECO:0000256" key="5">
    <source>
        <dbReference type="ARBA" id="ARBA00022741"/>
    </source>
</evidence>
<dbReference type="GO" id="GO:0000932">
    <property type="term" value="C:P-body"/>
    <property type="evidence" value="ECO:0007669"/>
    <property type="project" value="UniProtKB-SubCell"/>
</dbReference>
<dbReference type="AlphaFoldDB" id="G1KUK0"/>
<comment type="subcellular location">
    <subcellularLocation>
        <location evidence="1">Cytoplasm</location>
        <location evidence="1">P-body</location>
    </subcellularLocation>
</comment>
<evidence type="ECO:0000256" key="3">
    <source>
        <dbReference type="ARBA" id="ARBA00012552"/>
    </source>
</evidence>
<evidence type="ECO:0000259" key="15">
    <source>
        <dbReference type="Pfam" id="PF21632"/>
    </source>
</evidence>
<evidence type="ECO:0000259" key="13">
    <source>
        <dbReference type="Pfam" id="PF13086"/>
    </source>
</evidence>
<feature type="domain" description="Helicase MOV-10 Ig-like" evidence="16">
    <location>
        <begin position="119"/>
        <end position="237"/>
    </location>
</feature>
<feature type="domain" description="DNA2/NAM7 helicase helicase" evidence="13">
    <location>
        <begin position="491"/>
        <end position="560"/>
    </location>
</feature>
<dbReference type="GO" id="GO:0005829">
    <property type="term" value="C:cytosol"/>
    <property type="evidence" value="ECO:0000318"/>
    <property type="project" value="GO_Central"/>
</dbReference>
<proteinExistence type="inferred from homology"/>
<dbReference type="RefSeq" id="XP_008108048.1">
    <property type="nucleotide sequence ID" value="XM_008109841.3"/>
</dbReference>
<reference evidence="19 20" key="1">
    <citation type="submission" date="2009-12" db="EMBL/GenBank/DDBJ databases">
        <title>The Genome Sequence of Anolis carolinensis (Green Anole Lizard).</title>
        <authorList>
            <consortium name="The Genome Sequencing Platform"/>
            <person name="Di Palma F."/>
            <person name="Alfoldi J."/>
            <person name="Heiman D."/>
            <person name="Young S."/>
            <person name="Grabherr M."/>
            <person name="Johnson J."/>
            <person name="Lander E.S."/>
            <person name="Lindblad-Toh K."/>
        </authorList>
    </citation>
    <scope>NUCLEOTIDE SEQUENCE [LARGE SCALE GENOMIC DNA]</scope>
    <source>
        <strain evidence="19 20">JBL SC #1</strain>
    </source>
</reference>
<dbReference type="InterPro" id="IPR027417">
    <property type="entry name" value="P-loop_NTPase"/>
</dbReference>
<dbReference type="FunFam" id="3.40.50.300:FF:001941">
    <property type="entry name" value="Mov10 RISC complex RNA helicase"/>
    <property type="match status" value="1"/>
</dbReference>
<dbReference type="GO" id="GO:0043186">
    <property type="term" value="C:P granule"/>
    <property type="evidence" value="ECO:0000318"/>
    <property type="project" value="GO_Central"/>
</dbReference>
<dbReference type="Pfam" id="PF21634">
    <property type="entry name" value="MOV-10_beta-barrel"/>
    <property type="match status" value="1"/>
</dbReference>
<evidence type="ECO:0000259" key="16">
    <source>
        <dbReference type="Pfam" id="PF21633"/>
    </source>
</evidence>
<dbReference type="GO" id="GO:0051607">
    <property type="term" value="P:defense response to virus"/>
    <property type="evidence" value="ECO:0007669"/>
    <property type="project" value="Ensembl"/>
</dbReference>
<evidence type="ECO:0000313" key="19">
    <source>
        <dbReference type="Ensembl" id="ENSACAP00000017664.3"/>
    </source>
</evidence>
<evidence type="ECO:0000256" key="11">
    <source>
        <dbReference type="ARBA" id="ARBA00047984"/>
    </source>
</evidence>
<dbReference type="Pfam" id="PF21633">
    <property type="entry name" value="MOV-10_Ig-like"/>
    <property type="match status" value="1"/>
</dbReference>
<dbReference type="InterPro" id="IPR049080">
    <property type="entry name" value="MOV-10-like_beta-barrel"/>
</dbReference>
<dbReference type="GeneID" id="100560253"/>
<dbReference type="GeneTree" id="ENSGT00940000156024"/>
<comment type="catalytic activity">
    <reaction evidence="11">
        <text>ATP + H2O = ADP + phosphate + H(+)</text>
        <dbReference type="Rhea" id="RHEA:13065"/>
        <dbReference type="ChEBI" id="CHEBI:15377"/>
        <dbReference type="ChEBI" id="CHEBI:15378"/>
        <dbReference type="ChEBI" id="CHEBI:30616"/>
        <dbReference type="ChEBI" id="CHEBI:43474"/>
        <dbReference type="ChEBI" id="CHEBI:456216"/>
        <dbReference type="EC" id="3.6.4.13"/>
    </reaction>
</comment>
<dbReference type="InterPro" id="IPR026122">
    <property type="entry name" value="MOV-10/SDE3_DEXXQ/H-box"/>
</dbReference>
<keyword evidence="7" id="KW-0347">Helicase</keyword>
<dbReference type="GO" id="GO:0032574">
    <property type="term" value="F:5'-3' RNA helicase activity"/>
    <property type="evidence" value="ECO:0007669"/>
    <property type="project" value="Ensembl"/>
</dbReference>
<dbReference type="FunCoup" id="G1KUK0">
    <property type="interactions" value="30"/>
</dbReference>
<dbReference type="CTD" id="4343"/>
<dbReference type="STRING" id="28377.ENSACAP00000017664"/>
<dbReference type="InterPro" id="IPR049075">
    <property type="entry name" value="MOV-10_N"/>
</dbReference>
<dbReference type="InterPro" id="IPR041677">
    <property type="entry name" value="DNA2/NAM7_AAA_11"/>
</dbReference>
<dbReference type="SUPFAM" id="SSF52540">
    <property type="entry name" value="P-loop containing nucleoside triphosphate hydrolases"/>
    <property type="match status" value="1"/>
</dbReference>
<dbReference type="InterPro" id="IPR049077">
    <property type="entry name" value="MOV-10_Ig-like"/>
</dbReference>
<dbReference type="GO" id="GO:0035194">
    <property type="term" value="P:regulatory ncRNA-mediated post-transcriptional gene silencing"/>
    <property type="evidence" value="ECO:0000318"/>
    <property type="project" value="GO_Central"/>
</dbReference>
<keyword evidence="10" id="KW-0943">RNA-mediated gene silencing</keyword>
<dbReference type="CDD" id="cd18038">
    <property type="entry name" value="DEXXQc_Helz-like"/>
    <property type="match status" value="1"/>
</dbReference>
<dbReference type="InterPro" id="IPR047187">
    <property type="entry name" value="SF1_C_Upf1"/>
</dbReference>
<gene>
    <name evidence="19" type="primary">MOV10</name>
</gene>
<dbReference type="InParanoid" id="G1KUK0"/>
<dbReference type="GO" id="GO:0003723">
    <property type="term" value="F:RNA binding"/>
    <property type="evidence" value="ECO:0000318"/>
    <property type="project" value="GO_Central"/>
</dbReference>
<dbReference type="PANTHER" id="PTHR45418">
    <property type="entry name" value="CANCER/TESTIS ANTIGEN 55"/>
    <property type="match status" value="1"/>
</dbReference>
<organism evidence="19 20">
    <name type="scientific">Anolis carolinensis</name>
    <name type="common">Green anole</name>
    <name type="synonym">American chameleon</name>
    <dbReference type="NCBI Taxonomy" id="28377"/>
    <lineage>
        <taxon>Eukaryota</taxon>
        <taxon>Metazoa</taxon>
        <taxon>Chordata</taxon>
        <taxon>Craniata</taxon>
        <taxon>Vertebrata</taxon>
        <taxon>Euteleostomi</taxon>
        <taxon>Lepidosauria</taxon>
        <taxon>Squamata</taxon>
        <taxon>Bifurcata</taxon>
        <taxon>Unidentata</taxon>
        <taxon>Episquamata</taxon>
        <taxon>Toxicofera</taxon>
        <taxon>Iguania</taxon>
        <taxon>Dactyloidae</taxon>
        <taxon>Anolis</taxon>
    </lineage>
</organism>
<dbReference type="GO" id="GO:0005524">
    <property type="term" value="F:ATP binding"/>
    <property type="evidence" value="ECO:0007669"/>
    <property type="project" value="UniProtKB-KW"/>
</dbReference>
<keyword evidence="4" id="KW-0963">Cytoplasm</keyword>
<dbReference type="eggNOG" id="KOG1804">
    <property type="taxonomic scope" value="Eukaryota"/>
</dbReference>
<name>G1KUK0_ANOCA</name>
<keyword evidence="9" id="KW-0694">RNA-binding</keyword>
<evidence type="ECO:0000259" key="17">
    <source>
        <dbReference type="Pfam" id="PF21634"/>
    </source>
</evidence>
<evidence type="ECO:0000313" key="20">
    <source>
        <dbReference type="Proteomes" id="UP000001646"/>
    </source>
</evidence>
<dbReference type="InterPro" id="IPR049079">
    <property type="entry name" value="Mov-10_helical"/>
</dbReference>
<dbReference type="GO" id="GO:0035279">
    <property type="term" value="P:miRNA-mediated gene silencing by mRNA destabilization"/>
    <property type="evidence" value="ECO:0007669"/>
    <property type="project" value="Ensembl"/>
</dbReference>
<feature type="domain" description="Helicase MOV-10 N-terminal" evidence="15">
    <location>
        <begin position="10"/>
        <end position="75"/>
    </location>
</feature>
<evidence type="ECO:0000256" key="2">
    <source>
        <dbReference type="ARBA" id="ARBA00005601"/>
    </source>
</evidence>
<dbReference type="Proteomes" id="UP000001646">
    <property type="component" value="Chromosome 4"/>
</dbReference>
<dbReference type="HOGENOM" id="CLU_001666_6_1_1"/>
<dbReference type="Bgee" id="ENSACAG00000017938">
    <property type="expression patterns" value="Expressed in dewlap and 8 other cell types or tissues"/>
</dbReference>
<evidence type="ECO:0000256" key="12">
    <source>
        <dbReference type="SAM" id="MobiDB-lite"/>
    </source>
</evidence>
<dbReference type="GO" id="GO:0061158">
    <property type="term" value="P:3'-UTR-mediated mRNA destabilization"/>
    <property type="evidence" value="ECO:0007669"/>
    <property type="project" value="Ensembl"/>
</dbReference>
<evidence type="ECO:0000256" key="9">
    <source>
        <dbReference type="ARBA" id="ARBA00022884"/>
    </source>
</evidence>
<dbReference type="Pfam" id="PF21632">
    <property type="entry name" value="MOV-10_N"/>
    <property type="match status" value="1"/>
</dbReference>
<dbReference type="CDD" id="cd18808">
    <property type="entry name" value="SF1_C_Upf1"/>
    <property type="match status" value="1"/>
</dbReference>
<feature type="domain" description="Helicase MOV-10 helical" evidence="18">
    <location>
        <begin position="289"/>
        <end position="353"/>
    </location>
</feature>
<feature type="domain" description="DNA2/NAM7 helicase helicase" evidence="13">
    <location>
        <begin position="602"/>
        <end position="684"/>
    </location>
</feature>
<keyword evidence="8" id="KW-0067">ATP-binding</keyword>
<comment type="similarity">
    <text evidence="2">Belongs to the DNA2/NAM7 helicase family. SDE3 subfamily.</text>
</comment>
<evidence type="ECO:0000256" key="4">
    <source>
        <dbReference type="ARBA" id="ARBA00022490"/>
    </source>
</evidence>
<dbReference type="GO" id="GO:0016787">
    <property type="term" value="F:hydrolase activity"/>
    <property type="evidence" value="ECO:0007669"/>
    <property type="project" value="UniProtKB-KW"/>
</dbReference>
<keyword evidence="6" id="KW-0378">Hydrolase</keyword>
<keyword evidence="20" id="KW-1185">Reference proteome</keyword>
<evidence type="ECO:0000256" key="1">
    <source>
        <dbReference type="ARBA" id="ARBA00004201"/>
    </source>
</evidence>
<dbReference type="Pfam" id="PF13086">
    <property type="entry name" value="AAA_11"/>
    <property type="match status" value="2"/>
</dbReference>
<dbReference type="InterPro" id="IPR041679">
    <property type="entry name" value="DNA2/NAM7-like_C"/>
</dbReference>
<evidence type="ECO:0000256" key="8">
    <source>
        <dbReference type="ARBA" id="ARBA00022840"/>
    </source>
</evidence>
<dbReference type="Pfam" id="PF13087">
    <property type="entry name" value="AAA_12"/>
    <property type="match status" value="1"/>
</dbReference>